<sequence length="557" mass="61370">MSKRPHDREKLDERPAKALRPDAVDRLSHLSDELLLRILSFLPTSTLSLCERLSHKFYNIASDSQLWKAAYYNRFVRPRASRLPGMKDVGKSSDHLFYSSKLSKWLDEEHLIRRGQETNWKRQYKLRHNWSQGKCAVSEIAVSERPPVPPLLVRMHEGVIFTVDSISGLRAWSSKKDRGLISCIELGKSATQAAPPTSLAVDTSDQTRASQRVVVGFKDGRYSVYELKPDSIGFVELYSHAPSSNGSLSAIVYASPYLLTMTEGQLLSLYRFPTEPAKKCVTDILDPPRLLYSLRSHTVWPPLSLSIRPCSQSIIASIAYALPTYLSGWSVGIQEMRLNLEGEIIESRLATAANENFHSLVGKPSLSSPSTPPSLDPYFSGGSTWQRGQSSGSPTSLSYSHPYLLVSHSDNTLTLYLVNSSTSSLSIGPGSRLWGHTSSVSGAHVGGRGKAVSVSCRGDELRVWELEGGMASSAARKRLVTGALSVRIQPEEDISSKPLDSLSDAISQRGSGLGLAPEHRFGDLSVTRGWVGFDEENVIFLREKSQGSQALVVYDFT</sequence>
<dbReference type="Gene3D" id="2.130.10.10">
    <property type="entry name" value="YVTN repeat-like/Quinoprotein amine dehydrogenase"/>
    <property type="match status" value="1"/>
</dbReference>
<keyword evidence="4" id="KW-1185">Reference proteome</keyword>
<proteinExistence type="predicted"/>
<dbReference type="Proteomes" id="UP000250266">
    <property type="component" value="Unassembled WGS sequence"/>
</dbReference>
<dbReference type="Pfam" id="PF25499">
    <property type="entry name" value="Beta-prop_pof12"/>
    <property type="match status" value="1"/>
</dbReference>
<dbReference type="Gene3D" id="1.20.1280.50">
    <property type="match status" value="1"/>
</dbReference>
<dbReference type="AlphaFoldDB" id="A0A8E2E000"/>
<protein>
    <recommendedName>
        <fullName evidence="2">F-box domain-containing protein</fullName>
    </recommendedName>
</protein>
<dbReference type="OrthoDB" id="3219396at2759"/>
<organism evidence="3 4">
    <name type="scientific">Lepidopterella palustris CBS 459.81</name>
    <dbReference type="NCBI Taxonomy" id="1314670"/>
    <lineage>
        <taxon>Eukaryota</taxon>
        <taxon>Fungi</taxon>
        <taxon>Dikarya</taxon>
        <taxon>Ascomycota</taxon>
        <taxon>Pezizomycotina</taxon>
        <taxon>Dothideomycetes</taxon>
        <taxon>Pleosporomycetidae</taxon>
        <taxon>Mytilinidiales</taxon>
        <taxon>Argynnaceae</taxon>
        <taxon>Lepidopterella</taxon>
    </lineage>
</organism>
<dbReference type="SUPFAM" id="SSF50978">
    <property type="entry name" value="WD40 repeat-like"/>
    <property type="match status" value="1"/>
</dbReference>
<dbReference type="PROSITE" id="PS50181">
    <property type="entry name" value="FBOX"/>
    <property type="match status" value="1"/>
</dbReference>
<dbReference type="InterPro" id="IPR015943">
    <property type="entry name" value="WD40/YVTN_repeat-like_dom_sf"/>
</dbReference>
<feature type="region of interest" description="Disordered" evidence="1">
    <location>
        <begin position="363"/>
        <end position="393"/>
    </location>
</feature>
<evidence type="ECO:0000313" key="3">
    <source>
        <dbReference type="EMBL" id="OCK74826.1"/>
    </source>
</evidence>
<feature type="domain" description="F-box" evidence="2">
    <location>
        <begin position="24"/>
        <end position="70"/>
    </location>
</feature>
<evidence type="ECO:0000259" key="2">
    <source>
        <dbReference type="PROSITE" id="PS50181"/>
    </source>
</evidence>
<dbReference type="InterPro" id="IPR036322">
    <property type="entry name" value="WD40_repeat_dom_sf"/>
</dbReference>
<dbReference type="InterPro" id="IPR036047">
    <property type="entry name" value="F-box-like_dom_sf"/>
</dbReference>
<accession>A0A8E2E000</accession>
<gene>
    <name evidence="3" type="ORF">K432DRAFT_338410</name>
</gene>
<evidence type="ECO:0000313" key="4">
    <source>
        <dbReference type="Proteomes" id="UP000250266"/>
    </source>
</evidence>
<evidence type="ECO:0000256" key="1">
    <source>
        <dbReference type="SAM" id="MobiDB-lite"/>
    </source>
</evidence>
<dbReference type="SUPFAM" id="SSF81383">
    <property type="entry name" value="F-box domain"/>
    <property type="match status" value="1"/>
</dbReference>
<name>A0A8E2E000_9PEZI</name>
<feature type="compositionally biased region" description="Polar residues" evidence="1">
    <location>
        <begin position="381"/>
        <end position="393"/>
    </location>
</feature>
<dbReference type="EMBL" id="KV745407">
    <property type="protein sequence ID" value="OCK74826.1"/>
    <property type="molecule type" value="Genomic_DNA"/>
</dbReference>
<reference evidence="3 4" key="1">
    <citation type="journal article" date="2016" name="Nat. Commun.">
        <title>Ectomycorrhizal ecology is imprinted in the genome of the dominant symbiotic fungus Cenococcum geophilum.</title>
        <authorList>
            <consortium name="DOE Joint Genome Institute"/>
            <person name="Peter M."/>
            <person name="Kohler A."/>
            <person name="Ohm R.A."/>
            <person name="Kuo A."/>
            <person name="Krutzmann J."/>
            <person name="Morin E."/>
            <person name="Arend M."/>
            <person name="Barry K.W."/>
            <person name="Binder M."/>
            <person name="Choi C."/>
            <person name="Clum A."/>
            <person name="Copeland A."/>
            <person name="Grisel N."/>
            <person name="Haridas S."/>
            <person name="Kipfer T."/>
            <person name="LaButti K."/>
            <person name="Lindquist E."/>
            <person name="Lipzen A."/>
            <person name="Maire R."/>
            <person name="Meier B."/>
            <person name="Mihaltcheva S."/>
            <person name="Molinier V."/>
            <person name="Murat C."/>
            <person name="Poggeler S."/>
            <person name="Quandt C.A."/>
            <person name="Sperisen C."/>
            <person name="Tritt A."/>
            <person name="Tisserant E."/>
            <person name="Crous P.W."/>
            <person name="Henrissat B."/>
            <person name="Nehls U."/>
            <person name="Egli S."/>
            <person name="Spatafora J.W."/>
            <person name="Grigoriev I.V."/>
            <person name="Martin F.M."/>
        </authorList>
    </citation>
    <scope>NUCLEOTIDE SEQUENCE [LARGE SCALE GENOMIC DNA]</scope>
    <source>
        <strain evidence="3 4">CBS 459.81</strain>
    </source>
</reference>
<dbReference type="SMART" id="SM00256">
    <property type="entry name" value="FBOX"/>
    <property type="match status" value="1"/>
</dbReference>
<dbReference type="Pfam" id="PF12937">
    <property type="entry name" value="F-box-like"/>
    <property type="match status" value="1"/>
</dbReference>
<dbReference type="InterPro" id="IPR001810">
    <property type="entry name" value="F-box_dom"/>
</dbReference>